<gene>
    <name evidence="11" type="ORF">B6A10_09620</name>
</gene>
<dbReference type="Pfam" id="PF07494">
    <property type="entry name" value="Reg_prop"/>
    <property type="match status" value="4"/>
</dbReference>
<dbReference type="EMBL" id="NASZ01000013">
    <property type="protein sequence ID" value="MBD0725435.1"/>
    <property type="molecule type" value="Genomic_DNA"/>
</dbReference>
<dbReference type="InterPro" id="IPR011123">
    <property type="entry name" value="Y_Y_Y"/>
</dbReference>
<dbReference type="PANTHER" id="PTHR43547:SF2">
    <property type="entry name" value="HYBRID SIGNAL TRANSDUCTION HISTIDINE KINASE C"/>
    <property type="match status" value="1"/>
</dbReference>
<dbReference type="InterPro" id="IPR018060">
    <property type="entry name" value="HTH_AraC"/>
</dbReference>
<dbReference type="InterPro" id="IPR011110">
    <property type="entry name" value="Reg_prop"/>
</dbReference>
<dbReference type="SUPFAM" id="SSF63829">
    <property type="entry name" value="Calcium-dependent phosphotriesterase"/>
    <property type="match status" value="2"/>
</dbReference>
<evidence type="ECO:0000256" key="3">
    <source>
        <dbReference type="ARBA" id="ARBA00022553"/>
    </source>
</evidence>
<sequence>MLYCVLRNILFVLLLLVVFPVKAQVVGGIAVSGYHQEKYDIDYIGIENGLANNAVTSVYKDKRGLMWFGTYDGISRFDGYDFLNFRNEPNDSNSLINNRVVSICGTQNEIWIGTKQGISVYSYLTNSFSTRYCENPKTTKRELIDVAINQIKDYKSRIYIATAGKGLMHCLGKGGKIDRIPLYTEGKLIWEYHVQGFDFDRSGKMWCFVQGTGLVMMAPDANKLTPVFSGVLSGTTVFYDGFSNIWVAIDGGLLKYNTVDRTHKFYYNPEIQFPISAFMYKPDAKELWIATNGNGVVKYNFTSDTFSSLSSSLNAEKLNSNAISSLCLDSENRVWIGTLRGGVNKIESAKSPFLTISRNDKLSNTLPSDFILSLCEQDNDHIWIGTDGGGASLWDRKNNVFTNYSYNASNPNSLANNFVASIVKTDKGTWFGSYGGGVCLFNSQNRTFKRYQLFNLTYNIVQKNIWVLFRSRGAVLWAASPDEEGLYRYNEVLDQFDYVDAKISGIISMSEDQQGNLWLGTFTQLIRLNPKTLTKKVVDVKYPVRSIVSVSASQMIVGTEGGGLMLFNPKTFQSDFLTQKNGVPNNSILNIVPENKHTYWCSTYNGIFVYNATNKKITSYHDADGLQSNQFNYNAALKLSSREIVFGGIKGFNIINTKTNSQIHAFPKLIVTSIKVNNKIYHQSGLSVFGINQLKLPYDESMLNIDYAALEYSLPEKISYAYFLEGWDSQWHYVDNIRSANYSRLTEGEYVLKIKSTNAEGIWNAKTISLPITILPPWYRSTWAYLFYVLVVAGVIYLIDKYQRKQAQLKYEVQLSQNLARQEKELNEKKLTFFTNISHEFRSPLTMIINPLKDIIYGNEPKIDPGAIEMVYSNSRRLLSLVDQLLLFRKTETETGKLKIAKVDIVELCKEVFNCFVHHAKTKKIAYSFSFSEENLFVYIDREKIEMALFNLISNALKFTEKENGAVAVNIRTVENKISISVVDNGEGVSNEDKEKIFNLFYQSNKNIKNKRKGFGIGLYLVKQFINQHHGDVHCYDNAGGGTVFEMRLLLGKEHFGEVEIREDLNGRTSFLEEALEDNVIREQLPEVIEEVEIGGDLVKNVKSILVVDDNPEIRNYLKRILAPKYRVTAAESAEMALSIIRKVQPDLIVSDVVMAEMSGVAFCKHIKEDDELKHIPIILLTGGTSEEVKLKGAEVGADDYITKPFDNEYLLARINGILTRRDSEQNYLLNSVTKNVASPKLSDEDKVLIDKIVEVIDANLDVENFNVQDLAVELGMSHSLVYKKIKKITGKSVSEFTRNVRLRKVATLLITTDLQINQAASMAGFGDIKYFRKQFQQFYDMNPSDFRKKYQNVKDHKYLLNESFWKSTT</sequence>
<dbReference type="SUPFAM" id="SSF55874">
    <property type="entry name" value="ATPase domain of HSP90 chaperone/DNA topoisomerase II/histidine kinase"/>
    <property type="match status" value="1"/>
</dbReference>
<dbReference type="PRINTS" id="PR00344">
    <property type="entry name" value="BCTRLSENSOR"/>
</dbReference>
<dbReference type="CDD" id="cd00082">
    <property type="entry name" value="HisKA"/>
    <property type="match status" value="1"/>
</dbReference>
<keyword evidence="3 7" id="KW-0597">Phosphoprotein</keyword>
<comment type="caution">
    <text evidence="11">The sequence shown here is derived from an EMBL/GenBank/DDBJ whole genome shotgun (WGS) entry which is preliminary data.</text>
</comment>
<proteinExistence type="predicted"/>
<dbReference type="InterPro" id="IPR009057">
    <property type="entry name" value="Homeodomain-like_sf"/>
</dbReference>
<evidence type="ECO:0000256" key="1">
    <source>
        <dbReference type="ARBA" id="ARBA00000085"/>
    </source>
</evidence>
<dbReference type="Gene3D" id="1.10.10.60">
    <property type="entry name" value="Homeodomain-like"/>
    <property type="match status" value="1"/>
</dbReference>
<protein>
    <recommendedName>
        <fullName evidence="2">histidine kinase</fullName>
        <ecNumber evidence="2">2.7.13.3</ecNumber>
    </recommendedName>
</protein>
<dbReference type="InterPro" id="IPR013783">
    <property type="entry name" value="Ig-like_fold"/>
</dbReference>
<evidence type="ECO:0000259" key="10">
    <source>
        <dbReference type="PROSITE" id="PS50110"/>
    </source>
</evidence>
<evidence type="ECO:0000313" key="11">
    <source>
        <dbReference type="EMBL" id="MBD0725435.1"/>
    </source>
</evidence>
<dbReference type="InterPro" id="IPR018062">
    <property type="entry name" value="HTH_AraC-typ_CS"/>
</dbReference>
<reference evidence="11 12" key="1">
    <citation type="journal article" date="2020" name="Microbiol. Res.">
        <title>Flavobacterium pokkalii sp. nov., a novel plant growth promoting native rhizobacteria isolated from pokkali rice grown in coastal saline affected agricultural regions of southern India, Kerala.</title>
        <authorList>
            <person name="Menon R.R."/>
            <person name="Kumari S."/>
            <person name="Viver T."/>
            <person name="Rameshkumar N."/>
        </authorList>
    </citation>
    <scope>NUCLEOTIDE SEQUENCE [LARGE SCALE GENOMIC DNA]</scope>
    <source>
        <strain evidence="11 12">L1I52</strain>
    </source>
</reference>
<dbReference type="InterPro" id="IPR004358">
    <property type="entry name" value="Sig_transdc_His_kin-like_C"/>
</dbReference>
<dbReference type="Gene3D" id="3.40.50.2300">
    <property type="match status" value="1"/>
</dbReference>
<dbReference type="SUPFAM" id="SSF46689">
    <property type="entry name" value="Homeodomain-like"/>
    <property type="match status" value="1"/>
</dbReference>
<evidence type="ECO:0000256" key="4">
    <source>
        <dbReference type="ARBA" id="ARBA00023015"/>
    </source>
</evidence>
<organism evidence="11 12">
    <name type="scientific">Flavobacterium pokkalii</name>
    <dbReference type="NCBI Taxonomy" id="1940408"/>
    <lineage>
        <taxon>Bacteria</taxon>
        <taxon>Pseudomonadati</taxon>
        <taxon>Bacteroidota</taxon>
        <taxon>Flavobacteriia</taxon>
        <taxon>Flavobacteriales</taxon>
        <taxon>Flavobacteriaceae</taxon>
        <taxon>Flavobacterium</taxon>
    </lineage>
</organism>
<dbReference type="InterPro" id="IPR001789">
    <property type="entry name" value="Sig_transdc_resp-reg_receiver"/>
</dbReference>
<dbReference type="SMART" id="SM00388">
    <property type="entry name" value="HisKA"/>
    <property type="match status" value="1"/>
</dbReference>
<dbReference type="Gene3D" id="2.130.10.10">
    <property type="entry name" value="YVTN repeat-like/Quinoprotein amine dehydrogenase"/>
    <property type="match status" value="2"/>
</dbReference>
<dbReference type="SMART" id="SM00342">
    <property type="entry name" value="HTH_ARAC"/>
    <property type="match status" value="1"/>
</dbReference>
<accession>A0ABR7UU00</accession>
<dbReference type="EC" id="2.7.13.3" evidence="2"/>
<comment type="catalytic activity">
    <reaction evidence="1">
        <text>ATP + protein L-histidine = ADP + protein N-phospho-L-histidine.</text>
        <dbReference type="EC" id="2.7.13.3"/>
    </reaction>
</comment>
<keyword evidence="6" id="KW-0804">Transcription</keyword>
<keyword evidence="12" id="KW-1185">Reference proteome</keyword>
<evidence type="ECO:0000259" key="8">
    <source>
        <dbReference type="PROSITE" id="PS01124"/>
    </source>
</evidence>
<dbReference type="InterPro" id="IPR036097">
    <property type="entry name" value="HisK_dim/P_sf"/>
</dbReference>
<dbReference type="CDD" id="cd00075">
    <property type="entry name" value="HATPase"/>
    <property type="match status" value="1"/>
</dbReference>
<dbReference type="InterPro" id="IPR003661">
    <property type="entry name" value="HisK_dim/P_dom"/>
</dbReference>
<dbReference type="Pfam" id="PF02518">
    <property type="entry name" value="HATPase_c"/>
    <property type="match status" value="1"/>
</dbReference>
<dbReference type="InterPro" id="IPR036890">
    <property type="entry name" value="HATPase_C_sf"/>
</dbReference>
<dbReference type="Gene3D" id="1.10.287.130">
    <property type="match status" value="1"/>
</dbReference>
<dbReference type="Pfam" id="PF12833">
    <property type="entry name" value="HTH_18"/>
    <property type="match status" value="1"/>
</dbReference>
<keyword evidence="5" id="KW-0238">DNA-binding</keyword>
<dbReference type="SMART" id="SM00448">
    <property type="entry name" value="REC"/>
    <property type="match status" value="1"/>
</dbReference>
<name>A0ABR7UU00_9FLAO</name>
<dbReference type="InterPro" id="IPR015943">
    <property type="entry name" value="WD40/YVTN_repeat-like_dom_sf"/>
</dbReference>
<dbReference type="Gene3D" id="3.30.565.10">
    <property type="entry name" value="Histidine kinase-like ATPase, C-terminal domain"/>
    <property type="match status" value="1"/>
</dbReference>
<evidence type="ECO:0000256" key="2">
    <source>
        <dbReference type="ARBA" id="ARBA00012438"/>
    </source>
</evidence>
<dbReference type="InterPro" id="IPR005467">
    <property type="entry name" value="His_kinase_dom"/>
</dbReference>
<dbReference type="InterPro" id="IPR003594">
    <property type="entry name" value="HATPase_dom"/>
</dbReference>
<dbReference type="Pfam" id="PF00512">
    <property type="entry name" value="HisKA"/>
    <property type="match status" value="1"/>
</dbReference>
<dbReference type="Pfam" id="PF07495">
    <property type="entry name" value="Y_Y_Y"/>
    <property type="match status" value="1"/>
</dbReference>
<dbReference type="Proteomes" id="UP000661715">
    <property type="component" value="Unassembled WGS sequence"/>
</dbReference>
<evidence type="ECO:0000256" key="6">
    <source>
        <dbReference type="ARBA" id="ARBA00023163"/>
    </source>
</evidence>
<dbReference type="PANTHER" id="PTHR43547">
    <property type="entry name" value="TWO-COMPONENT HISTIDINE KINASE"/>
    <property type="match status" value="1"/>
</dbReference>
<evidence type="ECO:0000256" key="5">
    <source>
        <dbReference type="ARBA" id="ARBA00023125"/>
    </source>
</evidence>
<dbReference type="PROSITE" id="PS50110">
    <property type="entry name" value="RESPONSE_REGULATORY"/>
    <property type="match status" value="1"/>
</dbReference>
<dbReference type="Gene3D" id="2.60.40.10">
    <property type="entry name" value="Immunoglobulins"/>
    <property type="match status" value="1"/>
</dbReference>
<feature type="domain" description="HTH araC/xylS-type" evidence="8">
    <location>
        <begin position="1251"/>
        <end position="1350"/>
    </location>
</feature>
<feature type="domain" description="Histidine kinase" evidence="9">
    <location>
        <begin position="836"/>
        <end position="1053"/>
    </location>
</feature>
<dbReference type="SUPFAM" id="SSF47384">
    <property type="entry name" value="Homodimeric domain of signal transducing histidine kinase"/>
    <property type="match status" value="1"/>
</dbReference>
<keyword evidence="4" id="KW-0805">Transcription regulation</keyword>
<dbReference type="SUPFAM" id="SSF52172">
    <property type="entry name" value="CheY-like"/>
    <property type="match status" value="1"/>
</dbReference>
<feature type="domain" description="Response regulatory" evidence="10">
    <location>
        <begin position="1104"/>
        <end position="1219"/>
    </location>
</feature>
<feature type="modified residue" description="4-aspartylphosphate" evidence="7">
    <location>
        <position position="1152"/>
    </location>
</feature>
<dbReference type="InterPro" id="IPR011006">
    <property type="entry name" value="CheY-like_superfamily"/>
</dbReference>
<dbReference type="PROSITE" id="PS50109">
    <property type="entry name" value="HIS_KIN"/>
    <property type="match status" value="1"/>
</dbReference>
<evidence type="ECO:0000256" key="7">
    <source>
        <dbReference type="PROSITE-ProRule" id="PRU00169"/>
    </source>
</evidence>
<dbReference type="PROSITE" id="PS00041">
    <property type="entry name" value="HTH_ARAC_FAMILY_1"/>
    <property type="match status" value="1"/>
</dbReference>
<dbReference type="Pfam" id="PF00072">
    <property type="entry name" value="Response_reg"/>
    <property type="match status" value="1"/>
</dbReference>
<evidence type="ECO:0000313" key="12">
    <source>
        <dbReference type="Proteomes" id="UP000661715"/>
    </source>
</evidence>
<dbReference type="PROSITE" id="PS01124">
    <property type="entry name" value="HTH_ARAC_FAMILY_2"/>
    <property type="match status" value="1"/>
</dbReference>
<evidence type="ECO:0000259" key="9">
    <source>
        <dbReference type="PROSITE" id="PS50109"/>
    </source>
</evidence>
<dbReference type="SMART" id="SM00387">
    <property type="entry name" value="HATPase_c"/>
    <property type="match status" value="1"/>
</dbReference>